<organism evidence="7 8">
    <name type="scientific">Recurvomyces mirabilis</name>
    <dbReference type="NCBI Taxonomy" id="574656"/>
    <lineage>
        <taxon>Eukaryota</taxon>
        <taxon>Fungi</taxon>
        <taxon>Dikarya</taxon>
        <taxon>Ascomycota</taxon>
        <taxon>Pezizomycotina</taxon>
        <taxon>Dothideomycetes</taxon>
        <taxon>Dothideomycetidae</taxon>
        <taxon>Mycosphaerellales</taxon>
        <taxon>Teratosphaeriaceae</taxon>
        <taxon>Recurvomyces</taxon>
    </lineage>
</organism>
<feature type="transmembrane region" description="Helical" evidence="6">
    <location>
        <begin position="529"/>
        <end position="549"/>
    </location>
</feature>
<dbReference type="GO" id="GO:0005886">
    <property type="term" value="C:plasma membrane"/>
    <property type="evidence" value="ECO:0007669"/>
    <property type="project" value="TreeGrafter"/>
</dbReference>
<feature type="transmembrane region" description="Helical" evidence="6">
    <location>
        <begin position="94"/>
        <end position="114"/>
    </location>
</feature>
<dbReference type="SUPFAM" id="SSF103473">
    <property type="entry name" value="MFS general substrate transporter"/>
    <property type="match status" value="1"/>
</dbReference>
<feature type="transmembrane region" description="Helical" evidence="6">
    <location>
        <begin position="182"/>
        <end position="203"/>
    </location>
</feature>
<evidence type="ECO:0000256" key="4">
    <source>
        <dbReference type="ARBA" id="ARBA00023136"/>
    </source>
</evidence>
<feature type="compositionally biased region" description="Basic and acidic residues" evidence="5">
    <location>
        <begin position="267"/>
        <end position="290"/>
    </location>
</feature>
<feature type="transmembrane region" description="Helical" evidence="6">
    <location>
        <begin position="499"/>
        <end position="523"/>
    </location>
</feature>
<dbReference type="InterPro" id="IPR036259">
    <property type="entry name" value="MFS_trans_sf"/>
</dbReference>
<keyword evidence="2 6" id="KW-0812">Transmembrane</keyword>
<dbReference type="PANTHER" id="PTHR23502:SF50">
    <property type="entry name" value="TRANSPORTER, PUTATIVE (AFU_ORTHOLOGUE AFUA_5G00430)-RELATED"/>
    <property type="match status" value="1"/>
</dbReference>
<accession>A0AAE0TPR8</accession>
<dbReference type="AlphaFoldDB" id="A0AAE0TPR8"/>
<sequence>MDDYLDPEWPPGTVRLQQLLHSETSGKSSELILQPRPTDDPNDPLNWPTWQKSLNFFLAAFYAMMVYAFVNATSPTWGPMGTELNFSTETLTNTYAIGCATLALGAPMLIPFALKYGSRPVYVLSSIAQFAISIWAAKTMTAGDWWGVNALQCWLGALCEVLIQMTIADVFFVHQRGLMNSIYIWVLNVGQNLAVVASGFITQNQNWRWVWWWCAIFFGLQIVMFAFGFEETKYTGHLHETLEARQGSITTISAATGKRLEADSDIKASSMDEKTMPEKEMHFPPSDKELPTTPTQDETEAEVAHRMSVIHLDPNKKRKTYWQRLSLFKTTPGPWSHFLRHSWQPFMILVSIPGVLFCSLTYAVLLAWSTVMTTAVSTYMLEPPYNFTAAQIGLMSLGPFIGSTLGALIVGPVSDYVALRLARRNNGIYEPEMRFWVFIPFIPFQLAGAWWFGYGLADGASWPQVAVAYGVCNFGSAPLQAIALTYMLDAYNDIIGDALTGLTVLRNTFSTIFVFAMPAWAAAVGIPNVFNTIGAIGCLVLSFAVYFIWKGKQLRVRTAKVYRYYAMRQFEARPI</sequence>
<comment type="caution">
    <text evidence="7">The sequence shown here is derived from an EMBL/GenBank/DDBJ whole genome shotgun (WGS) entry which is preliminary data.</text>
</comment>
<evidence type="ECO:0000256" key="2">
    <source>
        <dbReference type="ARBA" id="ARBA00022692"/>
    </source>
</evidence>
<name>A0AAE0TPR8_9PEZI</name>
<evidence type="ECO:0000256" key="5">
    <source>
        <dbReference type="SAM" id="MobiDB-lite"/>
    </source>
</evidence>
<dbReference type="GO" id="GO:0022857">
    <property type="term" value="F:transmembrane transporter activity"/>
    <property type="evidence" value="ECO:0007669"/>
    <property type="project" value="InterPro"/>
</dbReference>
<feature type="region of interest" description="Disordered" evidence="5">
    <location>
        <begin position="267"/>
        <end position="294"/>
    </location>
</feature>
<evidence type="ECO:0000256" key="1">
    <source>
        <dbReference type="ARBA" id="ARBA00004141"/>
    </source>
</evidence>
<gene>
    <name evidence="7" type="ORF">LTR78_010438</name>
</gene>
<dbReference type="EMBL" id="JAUTXT010000075">
    <property type="protein sequence ID" value="KAK3669686.1"/>
    <property type="molecule type" value="Genomic_DNA"/>
</dbReference>
<dbReference type="PANTHER" id="PTHR23502">
    <property type="entry name" value="MAJOR FACILITATOR SUPERFAMILY"/>
    <property type="match status" value="1"/>
</dbReference>
<keyword evidence="8" id="KW-1185">Reference proteome</keyword>
<feature type="transmembrane region" description="Helical" evidence="6">
    <location>
        <begin position="121"/>
        <end position="137"/>
    </location>
</feature>
<dbReference type="Gene3D" id="1.20.1250.20">
    <property type="entry name" value="MFS general substrate transporter like domains"/>
    <property type="match status" value="1"/>
</dbReference>
<keyword evidence="4 6" id="KW-0472">Membrane</keyword>
<feature type="transmembrane region" description="Helical" evidence="6">
    <location>
        <begin position="466"/>
        <end position="487"/>
    </location>
</feature>
<dbReference type="Pfam" id="PF07690">
    <property type="entry name" value="MFS_1"/>
    <property type="match status" value="1"/>
</dbReference>
<keyword evidence="3 6" id="KW-1133">Transmembrane helix</keyword>
<protein>
    <submittedName>
        <fullName evidence="7">Uncharacterized protein</fullName>
    </submittedName>
</protein>
<evidence type="ECO:0000313" key="8">
    <source>
        <dbReference type="Proteomes" id="UP001274830"/>
    </source>
</evidence>
<feature type="region of interest" description="Disordered" evidence="5">
    <location>
        <begin position="23"/>
        <end position="42"/>
    </location>
</feature>
<evidence type="ECO:0000313" key="7">
    <source>
        <dbReference type="EMBL" id="KAK3669686.1"/>
    </source>
</evidence>
<dbReference type="Proteomes" id="UP001274830">
    <property type="component" value="Unassembled WGS sequence"/>
</dbReference>
<evidence type="ECO:0000256" key="6">
    <source>
        <dbReference type="SAM" id="Phobius"/>
    </source>
</evidence>
<feature type="transmembrane region" description="Helical" evidence="6">
    <location>
        <begin position="388"/>
        <end position="414"/>
    </location>
</feature>
<reference evidence="7" key="1">
    <citation type="submission" date="2023-07" db="EMBL/GenBank/DDBJ databases">
        <title>Black Yeasts Isolated from many extreme environments.</title>
        <authorList>
            <person name="Coleine C."/>
            <person name="Stajich J.E."/>
            <person name="Selbmann L."/>
        </authorList>
    </citation>
    <scope>NUCLEOTIDE SEQUENCE</scope>
    <source>
        <strain evidence="7">CCFEE 5485</strain>
    </source>
</reference>
<dbReference type="InterPro" id="IPR011701">
    <property type="entry name" value="MFS"/>
</dbReference>
<feature type="transmembrane region" description="Helical" evidence="6">
    <location>
        <begin position="209"/>
        <end position="229"/>
    </location>
</feature>
<feature type="transmembrane region" description="Helical" evidence="6">
    <location>
        <begin position="54"/>
        <end position="74"/>
    </location>
</feature>
<comment type="subcellular location">
    <subcellularLocation>
        <location evidence="1">Membrane</location>
        <topology evidence="1">Multi-pass membrane protein</topology>
    </subcellularLocation>
</comment>
<evidence type="ECO:0000256" key="3">
    <source>
        <dbReference type="ARBA" id="ARBA00022989"/>
    </source>
</evidence>
<feature type="transmembrane region" description="Helical" evidence="6">
    <location>
        <begin position="435"/>
        <end position="454"/>
    </location>
</feature>
<proteinExistence type="predicted"/>
<feature type="transmembrane region" description="Helical" evidence="6">
    <location>
        <begin position="149"/>
        <end position="173"/>
    </location>
</feature>
<feature type="transmembrane region" description="Helical" evidence="6">
    <location>
        <begin position="346"/>
        <end position="368"/>
    </location>
</feature>